<keyword evidence="1" id="KW-0812">Transmembrane</keyword>
<keyword evidence="1" id="KW-0472">Membrane</keyword>
<dbReference type="GO" id="GO:0016020">
    <property type="term" value="C:membrane"/>
    <property type="evidence" value="ECO:0007669"/>
    <property type="project" value="InterPro"/>
</dbReference>
<feature type="transmembrane region" description="Helical" evidence="1">
    <location>
        <begin position="111"/>
        <end position="131"/>
    </location>
</feature>
<dbReference type="Proteomes" id="UP000721442">
    <property type="component" value="Unassembled WGS sequence"/>
</dbReference>
<dbReference type="InterPro" id="IPR008523">
    <property type="entry name" value="DUF805"/>
</dbReference>
<dbReference type="EMBL" id="JADINE010000030">
    <property type="protein sequence ID" value="MBO8407260.1"/>
    <property type="molecule type" value="Genomic_DNA"/>
</dbReference>
<gene>
    <name evidence="2" type="ORF">IAC77_02240</name>
</gene>
<protein>
    <submittedName>
        <fullName evidence="2">DUF805 domain-containing protein</fullName>
    </submittedName>
</protein>
<comment type="caution">
    <text evidence="2">The sequence shown here is derived from an EMBL/GenBank/DDBJ whole genome shotgun (WGS) entry which is preliminary data.</text>
</comment>
<dbReference type="AlphaFoldDB" id="A0A940DDZ3"/>
<organism evidence="2 3">
    <name type="scientific">Candidatus Enterousia excrementavium</name>
    <dbReference type="NCBI Taxonomy" id="2840789"/>
    <lineage>
        <taxon>Bacteria</taxon>
        <taxon>Pseudomonadati</taxon>
        <taxon>Pseudomonadota</taxon>
        <taxon>Alphaproteobacteria</taxon>
        <taxon>Candidatus Enterousia</taxon>
    </lineage>
</organism>
<dbReference type="Pfam" id="PF05656">
    <property type="entry name" value="DUF805"/>
    <property type="match status" value="1"/>
</dbReference>
<feature type="transmembrane region" description="Helical" evidence="1">
    <location>
        <begin position="143"/>
        <end position="167"/>
    </location>
</feature>
<evidence type="ECO:0000256" key="1">
    <source>
        <dbReference type="SAM" id="Phobius"/>
    </source>
</evidence>
<name>A0A940DDZ3_9PROT</name>
<feature type="transmembrane region" description="Helical" evidence="1">
    <location>
        <begin position="38"/>
        <end position="61"/>
    </location>
</feature>
<evidence type="ECO:0000313" key="3">
    <source>
        <dbReference type="Proteomes" id="UP000721442"/>
    </source>
</evidence>
<proteinExistence type="predicted"/>
<reference evidence="2" key="1">
    <citation type="submission" date="2020-10" db="EMBL/GenBank/DDBJ databases">
        <authorList>
            <person name="Gilroy R."/>
        </authorList>
    </citation>
    <scope>NUCLEOTIDE SEQUENCE</scope>
    <source>
        <strain evidence="2">B1-16210</strain>
    </source>
</reference>
<reference evidence="2" key="2">
    <citation type="journal article" date="2021" name="PeerJ">
        <title>Extensive microbial diversity within the chicken gut microbiome revealed by metagenomics and culture.</title>
        <authorList>
            <person name="Gilroy R."/>
            <person name="Ravi A."/>
            <person name="Getino M."/>
            <person name="Pursley I."/>
            <person name="Horton D.L."/>
            <person name="Alikhan N.F."/>
            <person name="Baker D."/>
            <person name="Gharbi K."/>
            <person name="Hall N."/>
            <person name="Watson M."/>
            <person name="Adriaenssens E.M."/>
            <person name="Foster-Nyarko E."/>
            <person name="Jarju S."/>
            <person name="Secka A."/>
            <person name="Antonio M."/>
            <person name="Oren A."/>
            <person name="Chaudhuri R.R."/>
            <person name="La Ragione R."/>
            <person name="Hildebrand F."/>
            <person name="Pallen M.J."/>
        </authorList>
    </citation>
    <scope>NUCLEOTIDE SEQUENCE</scope>
    <source>
        <strain evidence="2">B1-16210</strain>
    </source>
</reference>
<sequence length="181" mass="20615">MPAQQSDSVKYTNMFKAYGAFWRRGFTEWHGTASRSEYWWNVLMNMLVWIFFWVFIGMWMGMAMGYGFDESPIVAIVGSFGSVVASLYGTACWIPRLSLRVRRLHDAGLSAGWMILYGLKFVALIAGAFSVMMGGTSYMMRGLASWGVFLFVFWFIAEIVLFVLTLLPTAKGVNPYHKFNK</sequence>
<keyword evidence="1" id="KW-1133">Transmembrane helix</keyword>
<feature type="transmembrane region" description="Helical" evidence="1">
    <location>
        <begin position="73"/>
        <end position="91"/>
    </location>
</feature>
<evidence type="ECO:0000313" key="2">
    <source>
        <dbReference type="EMBL" id="MBO8407260.1"/>
    </source>
</evidence>
<accession>A0A940DDZ3</accession>